<dbReference type="GO" id="GO:0008168">
    <property type="term" value="F:methyltransferase activity"/>
    <property type="evidence" value="ECO:0007669"/>
    <property type="project" value="UniProtKB-KW"/>
</dbReference>
<evidence type="ECO:0000313" key="4">
    <source>
        <dbReference type="EMBL" id="HHR40407.1"/>
    </source>
</evidence>
<dbReference type="EMBL" id="DRXS01000061">
    <property type="protein sequence ID" value="HHR40407.1"/>
    <property type="molecule type" value="Genomic_DNA"/>
</dbReference>
<dbReference type="Gene3D" id="2.40.30.70">
    <property type="entry name" value="YaeB-like"/>
    <property type="match status" value="1"/>
</dbReference>
<dbReference type="NCBIfam" id="TIGR00104">
    <property type="entry name" value="tRNA_TsaA"/>
    <property type="match status" value="1"/>
</dbReference>
<name>A0A7C5U6U3_CALS0</name>
<comment type="caution">
    <text evidence="4">The sequence shown here is derived from an EMBL/GenBank/DDBJ whole genome shotgun (WGS) entry which is preliminary data.</text>
</comment>
<dbReference type="SUPFAM" id="SSF118196">
    <property type="entry name" value="YaeB-like"/>
    <property type="match status" value="1"/>
</dbReference>
<evidence type="ECO:0000256" key="1">
    <source>
        <dbReference type="ARBA" id="ARBA00022691"/>
    </source>
</evidence>
<dbReference type="CDD" id="cd09281">
    <property type="entry name" value="UPF0066"/>
    <property type="match status" value="1"/>
</dbReference>
<accession>A0A7C5U6U3</accession>
<sequence>MKNFPMEYIVMKPVGFVRVGMPVDKSVEWDRWKNVSEIEILPEYREGLTGLSDYSHVFVLFFLHLEKRCELLVRPRHRPDIPVVGIFSTRSPTRPNPIGLAVCQITEITQQGLKVLGLDAYSGTPVLDIKPYDYYDVFTEIKVPEWFKQLWRESKHRSEP</sequence>
<dbReference type="PANTHER" id="PTHR12818:SF0">
    <property type="entry name" value="TRNA (ADENINE(37)-N6)-METHYLTRANSFERASE"/>
    <property type="match status" value="1"/>
</dbReference>
<dbReference type="InterPro" id="IPR023370">
    <property type="entry name" value="TrmO-like_N"/>
</dbReference>
<dbReference type="PANTHER" id="PTHR12818">
    <property type="entry name" value="TRNA (ADENINE(37)-N6)-METHYLTRANSFERASE"/>
    <property type="match status" value="1"/>
</dbReference>
<dbReference type="PROSITE" id="PS51668">
    <property type="entry name" value="TSAA_2"/>
    <property type="match status" value="1"/>
</dbReference>
<dbReference type="Pfam" id="PF01980">
    <property type="entry name" value="TrmO_N"/>
    <property type="match status" value="1"/>
</dbReference>
<dbReference type="InterPro" id="IPR036414">
    <property type="entry name" value="YaeB_N_sf"/>
</dbReference>
<dbReference type="GO" id="GO:0032259">
    <property type="term" value="P:methylation"/>
    <property type="evidence" value="ECO:0007669"/>
    <property type="project" value="UniProtKB-KW"/>
</dbReference>
<proteinExistence type="inferred from homology"/>
<evidence type="ECO:0000256" key="2">
    <source>
        <dbReference type="ARBA" id="ARBA00033753"/>
    </source>
</evidence>
<dbReference type="AlphaFoldDB" id="A0A7C5U6U3"/>
<organism evidence="4">
    <name type="scientific">Caldiarchaeum subterraneum</name>
    <dbReference type="NCBI Taxonomy" id="311458"/>
    <lineage>
        <taxon>Archaea</taxon>
        <taxon>Nitrososphaerota</taxon>
        <taxon>Candidatus Caldarchaeales</taxon>
        <taxon>Candidatus Caldarchaeaceae</taxon>
        <taxon>Candidatus Caldarchaeum</taxon>
    </lineage>
</organism>
<dbReference type="InterPro" id="IPR036413">
    <property type="entry name" value="YaeB-like_sf"/>
</dbReference>
<feature type="domain" description="TsaA-like" evidence="3">
    <location>
        <begin position="11"/>
        <end position="141"/>
    </location>
</feature>
<dbReference type="InterPro" id="IPR040372">
    <property type="entry name" value="YaeB-like"/>
</dbReference>
<keyword evidence="4" id="KW-0808">Transferase</keyword>
<keyword evidence="1" id="KW-0949">S-adenosyl-L-methionine</keyword>
<comment type="similarity">
    <text evidence="2">Belongs to the tRNA methyltransferase O family.</text>
</comment>
<evidence type="ECO:0000259" key="3">
    <source>
        <dbReference type="PROSITE" id="PS51668"/>
    </source>
</evidence>
<gene>
    <name evidence="4" type="primary">tsaA</name>
    <name evidence="4" type="ORF">ENM42_01110</name>
</gene>
<reference evidence="4" key="1">
    <citation type="journal article" date="2020" name="mSystems">
        <title>Genome- and Community-Level Interaction Insights into Carbon Utilization and Element Cycling Functions of Hydrothermarchaeota in Hydrothermal Sediment.</title>
        <authorList>
            <person name="Zhou Z."/>
            <person name="Liu Y."/>
            <person name="Xu W."/>
            <person name="Pan J."/>
            <person name="Luo Z.H."/>
            <person name="Li M."/>
        </authorList>
    </citation>
    <scope>NUCLEOTIDE SEQUENCE [LARGE SCALE GENOMIC DNA]</scope>
    <source>
        <strain evidence="4">SpSt-1084</strain>
    </source>
</reference>
<protein>
    <submittedName>
        <fullName evidence="4">tRNA (N6-threonylcarbamoyladenosine(37)-N6)-methyltransferase TrmO</fullName>
    </submittedName>
</protein>
<keyword evidence="4" id="KW-0489">Methyltransferase</keyword>